<feature type="non-terminal residue" evidence="3">
    <location>
        <position position="84"/>
    </location>
</feature>
<dbReference type="SMART" id="SM00448">
    <property type="entry name" value="REC"/>
    <property type="match status" value="1"/>
</dbReference>
<evidence type="ECO:0000256" key="1">
    <source>
        <dbReference type="ARBA" id="ARBA00022553"/>
    </source>
</evidence>
<protein>
    <recommendedName>
        <fullName evidence="2">Response regulatory domain-containing protein</fullName>
    </recommendedName>
</protein>
<dbReference type="PANTHER" id="PTHR44591:SF3">
    <property type="entry name" value="RESPONSE REGULATORY DOMAIN-CONTAINING PROTEIN"/>
    <property type="match status" value="1"/>
</dbReference>
<dbReference type="PANTHER" id="PTHR44591">
    <property type="entry name" value="STRESS RESPONSE REGULATOR PROTEIN 1"/>
    <property type="match status" value="1"/>
</dbReference>
<dbReference type="PROSITE" id="PS50110">
    <property type="entry name" value="RESPONSE_REGULATORY"/>
    <property type="match status" value="1"/>
</dbReference>
<evidence type="ECO:0000313" key="3">
    <source>
        <dbReference type="EMBL" id="GAG04656.1"/>
    </source>
</evidence>
<dbReference type="AlphaFoldDB" id="X0VVU5"/>
<dbReference type="Pfam" id="PF00072">
    <property type="entry name" value="Response_reg"/>
    <property type="match status" value="1"/>
</dbReference>
<proteinExistence type="predicted"/>
<gene>
    <name evidence="3" type="ORF">S01H1_34566</name>
</gene>
<dbReference type="InterPro" id="IPR050595">
    <property type="entry name" value="Bact_response_regulator"/>
</dbReference>
<sequence>MARILVADDDPLSIKLLNFRLRSVGHEVIFAVNGGEALEIATREKPDLVLLDIMMPVMNGFQVLRKLKLQEGTKNIPVIILTSK</sequence>
<dbReference type="InterPro" id="IPR001789">
    <property type="entry name" value="Sig_transdc_resp-reg_receiver"/>
</dbReference>
<dbReference type="GO" id="GO:0000160">
    <property type="term" value="P:phosphorelay signal transduction system"/>
    <property type="evidence" value="ECO:0007669"/>
    <property type="project" value="InterPro"/>
</dbReference>
<dbReference type="Gene3D" id="3.40.50.2300">
    <property type="match status" value="1"/>
</dbReference>
<evidence type="ECO:0000259" key="2">
    <source>
        <dbReference type="PROSITE" id="PS50110"/>
    </source>
</evidence>
<feature type="domain" description="Response regulatory" evidence="2">
    <location>
        <begin position="3"/>
        <end position="84"/>
    </location>
</feature>
<comment type="caution">
    <text evidence="3">The sequence shown here is derived from an EMBL/GenBank/DDBJ whole genome shotgun (WGS) entry which is preliminary data.</text>
</comment>
<name>X0VVU5_9ZZZZ</name>
<dbReference type="InterPro" id="IPR011006">
    <property type="entry name" value="CheY-like_superfamily"/>
</dbReference>
<organism evidence="3">
    <name type="scientific">marine sediment metagenome</name>
    <dbReference type="NCBI Taxonomy" id="412755"/>
    <lineage>
        <taxon>unclassified sequences</taxon>
        <taxon>metagenomes</taxon>
        <taxon>ecological metagenomes</taxon>
    </lineage>
</organism>
<keyword evidence="1" id="KW-0597">Phosphoprotein</keyword>
<dbReference type="EMBL" id="BARS01021529">
    <property type="protein sequence ID" value="GAG04656.1"/>
    <property type="molecule type" value="Genomic_DNA"/>
</dbReference>
<reference evidence="3" key="1">
    <citation type="journal article" date="2014" name="Front. Microbiol.">
        <title>High frequency of phylogenetically diverse reductive dehalogenase-homologous genes in deep subseafloor sedimentary metagenomes.</title>
        <authorList>
            <person name="Kawai M."/>
            <person name="Futagami T."/>
            <person name="Toyoda A."/>
            <person name="Takaki Y."/>
            <person name="Nishi S."/>
            <person name="Hori S."/>
            <person name="Arai W."/>
            <person name="Tsubouchi T."/>
            <person name="Morono Y."/>
            <person name="Uchiyama I."/>
            <person name="Ito T."/>
            <person name="Fujiyama A."/>
            <person name="Inagaki F."/>
            <person name="Takami H."/>
        </authorList>
    </citation>
    <scope>NUCLEOTIDE SEQUENCE</scope>
    <source>
        <strain evidence="3">Expedition CK06-06</strain>
    </source>
</reference>
<dbReference type="SUPFAM" id="SSF52172">
    <property type="entry name" value="CheY-like"/>
    <property type="match status" value="1"/>
</dbReference>
<accession>X0VVU5</accession>